<dbReference type="PATRIC" id="fig|1348774.3.peg.1295"/>
<name>A0A0G3XK78_9SPHN</name>
<evidence type="ECO:0000313" key="1">
    <source>
        <dbReference type="EMBL" id="AKM11587.1"/>
    </source>
</evidence>
<organism evidence="1 2">
    <name type="scientific">Croceicoccus naphthovorans</name>
    <dbReference type="NCBI Taxonomy" id="1348774"/>
    <lineage>
        <taxon>Bacteria</taxon>
        <taxon>Pseudomonadati</taxon>
        <taxon>Pseudomonadota</taxon>
        <taxon>Alphaproteobacteria</taxon>
        <taxon>Sphingomonadales</taxon>
        <taxon>Erythrobacteraceae</taxon>
        <taxon>Croceicoccus</taxon>
    </lineage>
</organism>
<dbReference type="STRING" id="1348774.AB433_06180"/>
<sequence length="81" mass="8632">MTPEQQLAAWDSINAQIAAQQEPTKVMASNATVEPAPAARTGEYPICGGEIQDSCIQPRAAGKNYGNVPLDYWPGQPASQM</sequence>
<dbReference type="Proteomes" id="UP000035287">
    <property type="component" value="Chromosome"/>
</dbReference>
<reference evidence="1 2" key="1">
    <citation type="submission" date="2015-06" db="EMBL/GenBank/DDBJ databases">
        <authorList>
            <person name="Zeng Y."/>
            <person name="Huang Y."/>
        </authorList>
    </citation>
    <scope>NUCLEOTIDE SEQUENCE [LARGE SCALE GENOMIC DNA]</scope>
    <source>
        <strain evidence="1 2">PQ-2</strain>
    </source>
</reference>
<gene>
    <name evidence="1" type="ORF">AB433_06180</name>
</gene>
<proteinExistence type="predicted"/>
<dbReference type="KEGG" id="cna:AB433_06180"/>
<protein>
    <submittedName>
        <fullName evidence="1">Uncharacterized protein</fullName>
    </submittedName>
</protein>
<keyword evidence="2" id="KW-1185">Reference proteome</keyword>
<evidence type="ECO:0000313" key="2">
    <source>
        <dbReference type="Proteomes" id="UP000035287"/>
    </source>
</evidence>
<accession>A0A0G3XK78</accession>
<dbReference type="EMBL" id="CP011770">
    <property type="protein sequence ID" value="AKM11587.1"/>
    <property type="molecule type" value="Genomic_DNA"/>
</dbReference>
<dbReference type="AlphaFoldDB" id="A0A0G3XK78"/>